<protein>
    <recommendedName>
        <fullName evidence="5">Cell division protein FtsL</fullName>
    </recommendedName>
</protein>
<comment type="caution">
    <text evidence="3">The sequence shown here is derived from an EMBL/GenBank/DDBJ whole genome shotgun (WGS) entry which is preliminary data.</text>
</comment>
<dbReference type="AlphaFoldDB" id="A0A919TKX4"/>
<accession>A0A919TKX4</accession>
<evidence type="ECO:0000313" key="3">
    <source>
        <dbReference type="EMBL" id="GIF05753.1"/>
    </source>
</evidence>
<evidence type="ECO:0000313" key="4">
    <source>
        <dbReference type="Proteomes" id="UP000629619"/>
    </source>
</evidence>
<feature type="region of interest" description="Disordered" evidence="1">
    <location>
        <begin position="1"/>
        <end position="86"/>
    </location>
</feature>
<evidence type="ECO:0008006" key="5">
    <source>
        <dbReference type="Google" id="ProtNLM"/>
    </source>
</evidence>
<gene>
    <name evidence="3" type="ORF">Asi03nite_32910</name>
</gene>
<feature type="compositionally biased region" description="Basic and acidic residues" evidence="1">
    <location>
        <begin position="40"/>
        <end position="66"/>
    </location>
</feature>
<reference evidence="3" key="1">
    <citation type="submission" date="2021-01" db="EMBL/GenBank/DDBJ databases">
        <title>Whole genome shotgun sequence of Actinoplanes siamensis NBRC 109076.</title>
        <authorList>
            <person name="Komaki H."/>
            <person name="Tamura T."/>
        </authorList>
    </citation>
    <scope>NUCLEOTIDE SEQUENCE</scope>
    <source>
        <strain evidence="3">NBRC 109076</strain>
    </source>
</reference>
<keyword evidence="4" id="KW-1185">Reference proteome</keyword>
<feature type="region of interest" description="Disordered" evidence="1">
    <location>
        <begin position="212"/>
        <end position="256"/>
    </location>
</feature>
<keyword evidence="2" id="KW-0812">Transmembrane</keyword>
<evidence type="ECO:0000256" key="2">
    <source>
        <dbReference type="SAM" id="Phobius"/>
    </source>
</evidence>
<keyword evidence="2" id="KW-0472">Membrane</keyword>
<name>A0A919TKX4_9ACTN</name>
<dbReference type="Proteomes" id="UP000629619">
    <property type="component" value="Unassembled WGS sequence"/>
</dbReference>
<feature type="compositionally biased region" description="Low complexity" evidence="1">
    <location>
        <begin position="77"/>
        <end position="86"/>
    </location>
</feature>
<feature type="transmembrane region" description="Helical" evidence="2">
    <location>
        <begin position="130"/>
        <end position="148"/>
    </location>
</feature>
<proteinExistence type="predicted"/>
<feature type="compositionally biased region" description="Polar residues" evidence="1">
    <location>
        <begin position="222"/>
        <end position="231"/>
    </location>
</feature>
<organism evidence="3 4">
    <name type="scientific">Actinoplanes siamensis</name>
    <dbReference type="NCBI Taxonomy" id="1223317"/>
    <lineage>
        <taxon>Bacteria</taxon>
        <taxon>Bacillati</taxon>
        <taxon>Actinomycetota</taxon>
        <taxon>Actinomycetes</taxon>
        <taxon>Micromonosporales</taxon>
        <taxon>Micromonosporaceae</taxon>
        <taxon>Actinoplanes</taxon>
    </lineage>
</organism>
<dbReference type="EMBL" id="BOMW01000029">
    <property type="protein sequence ID" value="GIF05753.1"/>
    <property type="molecule type" value="Genomic_DNA"/>
</dbReference>
<sequence length="256" mass="26113">MSERTDAPRSGGRPVQPRSTAGERGRGASRDAGTGGTGARGERRTTGRADTRRSGIGSEEGRRADVGRGTGRGAGRVAGSAGATGAAAEPVIEIEGTAARRLDTAEASGPVLPRLRVAPPLPLRAPRPTFAAGVIGLVLVGVVGILLINTKTMEQSFRLDALRENQATLDEQQQELQQQLNEVSSPGSLAAAARRLGLVPAENPAMIRLPDGKIIRTPTPGKGQTSVTAQDPLTAGDATAPAGQDGADQNAVGTGQ</sequence>
<keyword evidence="2" id="KW-1133">Transmembrane helix</keyword>
<evidence type="ECO:0000256" key="1">
    <source>
        <dbReference type="SAM" id="MobiDB-lite"/>
    </source>
</evidence>